<protein>
    <submittedName>
        <fullName evidence="3">Uncharacterized protein</fullName>
    </submittedName>
</protein>
<keyword evidence="2" id="KW-0472">Membrane</keyword>
<evidence type="ECO:0000256" key="1">
    <source>
        <dbReference type="SAM" id="Coils"/>
    </source>
</evidence>
<feature type="transmembrane region" description="Helical" evidence="2">
    <location>
        <begin position="6"/>
        <end position="22"/>
    </location>
</feature>
<keyword evidence="2" id="KW-0812">Transmembrane</keyword>
<dbReference type="EMBL" id="PYFQ01000002">
    <property type="protein sequence ID" value="PSK39576.1"/>
    <property type="molecule type" value="Genomic_DNA"/>
</dbReference>
<dbReference type="VEuPathDB" id="FungiDB:C7M61_001374"/>
<name>A0A2P7YUD3_9ASCO</name>
<evidence type="ECO:0000313" key="3">
    <source>
        <dbReference type="EMBL" id="PSK39576.1"/>
    </source>
</evidence>
<keyword evidence="2" id="KW-1133">Transmembrane helix</keyword>
<keyword evidence="1" id="KW-0175">Coiled coil</keyword>
<dbReference type="AlphaFoldDB" id="A0A2P7YUD3"/>
<sequence length="167" mass="18767">MARTINPIIIIVAIVTVLLVIFRTPSGKDKAVDTYAAVTDTVSDAWNNNYILSFEPTKKAKSTEEAEKIKADLDQAVEEYRNYLEKDLGSKVKHTYDSTIHGLSVQVDETQQLLKALGKKAVGKANKHETILTDKLYELFYKLKGDDLKRLGIKIKLEKDKLVNAQT</sequence>
<evidence type="ECO:0000256" key="2">
    <source>
        <dbReference type="SAM" id="Phobius"/>
    </source>
</evidence>
<evidence type="ECO:0000313" key="4">
    <source>
        <dbReference type="Proteomes" id="UP000241107"/>
    </source>
</evidence>
<dbReference type="Proteomes" id="UP000241107">
    <property type="component" value="Unassembled WGS sequence"/>
</dbReference>
<gene>
    <name evidence="3" type="ORF">C7M61_001374</name>
</gene>
<dbReference type="OrthoDB" id="4089557at2759"/>
<comment type="caution">
    <text evidence="3">The sequence shown here is derived from an EMBL/GenBank/DDBJ whole genome shotgun (WGS) entry which is preliminary data.</text>
</comment>
<feature type="coiled-coil region" evidence="1">
    <location>
        <begin position="59"/>
        <end position="86"/>
    </location>
</feature>
<organism evidence="3 4">
    <name type="scientific">Candidozyma pseudohaemuli</name>
    <dbReference type="NCBI Taxonomy" id="418784"/>
    <lineage>
        <taxon>Eukaryota</taxon>
        <taxon>Fungi</taxon>
        <taxon>Dikarya</taxon>
        <taxon>Ascomycota</taxon>
        <taxon>Saccharomycotina</taxon>
        <taxon>Pichiomycetes</taxon>
        <taxon>Metschnikowiaceae</taxon>
        <taxon>Candidozyma</taxon>
    </lineage>
</organism>
<proteinExistence type="predicted"/>
<reference evidence="3 4" key="1">
    <citation type="submission" date="2018-03" db="EMBL/GenBank/DDBJ databases">
        <title>Candida pseudohaemulonii genome assembly and annotation.</title>
        <authorList>
            <person name="Munoz J.F."/>
            <person name="Gade L.G."/>
            <person name="Chow N.A."/>
            <person name="Litvintseva A.P."/>
            <person name="Loparev V.N."/>
            <person name="Cuomo C.A."/>
        </authorList>
    </citation>
    <scope>NUCLEOTIDE SEQUENCE [LARGE SCALE GENOMIC DNA]</scope>
    <source>
        <strain evidence="3 4">B12108</strain>
    </source>
</reference>
<dbReference type="GeneID" id="36564764"/>
<keyword evidence="4" id="KW-1185">Reference proteome</keyword>
<accession>A0A2P7YUD3</accession>
<dbReference type="RefSeq" id="XP_024714666.1">
    <property type="nucleotide sequence ID" value="XM_024856786.1"/>
</dbReference>